<dbReference type="PANTHER" id="PTHR33099">
    <property type="entry name" value="FE2OG DIOXYGENASE DOMAIN-CONTAINING PROTEIN"/>
    <property type="match status" value="1"/>
</dbReference>
<name>A0A7D5UVY7_9HYPO</name>
<dbReference type="PANTHER" id="PTHR33099:SF7">
    <property type="entry name" value="MYND-TYPE DOMAIN-CONTAINING PROTEIN"/>
    <property type="match status" value="1"/>
</dbReference>
<organism evidence="3 4">
    <name type="scientific">Metarhizium brunneum</name>
    <dbReference type="NCBI Taxonomy" id="500148"/>
    <lineage>
        <taxon>Eukaryota</taxon>
        <taxon>Fungi</taxon>
        <taxon>Dikarya</taxon>
        <taxon>Ascomycota</taxon>
        <taxon>Pezizomycotina</taxon>
        <taxon>Sordariomycetes</taxon>
        <taxon>Hypocreomycetidae</taxon>
        <taxon>Hypocreales</taxon>
        <taxon>Clavicipitaceae</taxon>
        <taxon>Metarhizium</taxon>
    </lineage>
</organism>
<dbReference type="InterPro" id="IPR044862">
    <property type="entry name" value="Pro_4_hyd_alph_FE2OG_OXY"/>
</dbReference>
<reference evidence="3 4" key="1">
    <citation type="submission" date="2020-07" db="EMBL/GenBank/DDBJ databases">
        <title>Telomere length de novo assembly of all 7 chromosomes of the fungus, Metarhizium brunneum, using a novel assembly pipeline.</title>
        <authorList>
            <person name="Saud z."/>
            <person name="Kortsinoglou A."/>
            <person name="Kouvelis V.N."/>
            <person name="Butt T.M."/>
        </authorList>
    </citation>
    <scope>NUCLEOTIDE SEQUENCE [LARGE SCALE GENOMIC DNA]</scope>
    <source>
        <strain evidence="3 4">4556</strain>
    </source>
</reference>
<accession>A0A7D5UVY7</accession>
<dbReference type="OrthoDB" id="27483at2759"/>
<feature type="region of interest" description="Disordered" evidence="1">
    <location>
        <begin position="1"/>
        <end position="33"/>
    </location>
</feature>
<evidence type="ECO:0000259" key="2">
    <source>
        <dbReference type="Pfam" id="PF13640"/>
    </source>
</evidence>
<feature type="compositionally biased region" description="Polar residues" evidence="1">
    <location>
        <begin position="963"/>
        <end position="974"/>
    </location>
</feature>
<dbReference type="KEGG" id="mbrn:26242353"/>
<evidence type="ECO:0000256" key="1">
    <source>
        <dbReference type="SAM" id="MobiDB-lite"/>
    </source>
</evidence>
<dbReference type="Proteomes" id="UP000510686">
    <property type="component" value="Chromosome 2"/>
</dbReference>
<proteinExistence type="predicted"/>
<feature type="domain" description="Prolyl 4-hydroxylase alpha subunit Fe(2+) 2OG dioxygenase" evidence="2">
    <location>
        <begin position="161"/>
        <end position="244"/>
    </location>
</feature>
<dbReference type="GeneID" id="26242353"/>
<dbReference type="RefSeq" id="XP_065986592.1">
    <property type="nucleotide sequence ID" value="XM_066130456.1"/>
</dbReference>
<protein>
    <recommendedName>
        <fullName evidence="2">Prolyl 4-hydroxylase alpha subunit Fe(2+) 2OG dioxygenase domain-containing protein</fullName>
    </recommendedName>
</protein>
<feature type="region of interest" description="Disordered" evidence="1">
    <location>
        <begin position="963"/>
        <end position="999"/>
    </location>
</feature>
<evidence type="ECO:0000313" key="4">
    <source>
        <dbReference type="Proteomes" id="UP000510686"/>
    </source>
</evidence>
<sequence>MISDQESAAAMVPAAENNSARPSAVVETPEGNNPGVDGYDVGLMDDLLSALSSIKAPGSFASFGVLPQPPPAGLFVDDVGDITMPLSEVQARQLIAKARQAPYGKGSATIVDTAVRNTWELDSGQFRFQSPHWPGFMRHLCAQVALNLGINAPITAQIYKMLIYEKGAMFKAHTDTEKIPGMFGTLVVCLPSAHQGGEVVLKHCGQKKVFKTSEAPQSFASWYSDVSHEVLPVTSGFRWVLTYNLALHLTGPGPSAGLPQFETGALRRTLKRWLSEPKESRETNCVYHVLDHDYTEANISLKALKTRDLAQVHSLKEISGELAVDVFLALLEKEEMGSCEHDPYEDRYDGFRRYNRSYYDDDDGYDDYNDDESGYHHLEEVFETKYAVKTLVDLQGRVVATRLRLDEQDILQEDCFEDLEAEEEYEGPNGDALAAVIVPRDSLLSFFDTYDMNRYCSPYHNFKTQVRYLARACLQPQPPKSFINALVILSQQAWNIRRTTIGGFGAQEPWIDGDGIRDVLTAAIQHGKYNFFQEAAGHHEGLLPPEFFVWMRQWLLTGDSNTNERFNVIQSGISAAISSYPYFADQFTAITRLVSMSSDDLTPDTAATPDYILDWARGKLRSCMDVCASESLGREDGPAMVDLALFFNDPPAFMSQIISPTIGQRHDAAAFFLAFLARLRQQSKNGILAMGNAIQFYQTKARSFITLADFTQMRGDAGGQAIPTRITPHNCEQAQKLDRRTAISYEVLADFFSAIIQSSTEADDLVTLFVSKLVVKAQQLPALEFHALWLPFLRRLIPILVSNTIPLDNPYCQQLFSALLHAYVNKYVGHKPAENTSLIRPGVRCQCSDCQWLNRFLAGTERVGRFSINKKRRMHLHQQLDSGGVDCTHETWRSGSPQTLVVTKTFRHNEKRLLDWKSRLMLAKEQIRKFEPLHLSLLLGPNYLTIVNMEHLSAAPERAQVQSPAVVSGSSRATDQPRGPLQAISSARLPPSPVAGVKRKLPPTEIDIIDLTGE</sequence>
<evidence type="ECO:0000313" key="3">
    <source>
        <dbReference type="EMBL" id="QLI68496.1"/>
    </source>
</evidence>
<dbReference type="Gene3D" id="2.60.120.620">
    <property type="entry name" value="q2cbj1_9rhob like domain"/>
    <property type="match status" value="1"/>
</dbReference>
<dbReference type="AlphaFoldDB" id="A0A7D5UVY7"/>
<gene>
    <name evidence="3" type="ORF">G6M90_00g049010</name>
</gene>
<keyword evidence="4" id="KW-1185">Reference proteome</keyword>
<dbReference type="Pfam" id="PF13640">
    <property type="entry name" value="2OG-FeII_Oxy_3"/>
    <property type="match status" value="1"/>
</dbReference>
<dbReference type="EMBL" id="CP058933">
    <property type="protein sequence ID" value="QLI68496.1"/>
    <property type="molecule type" value="Genomic_DNA"/>
</dbReference>